<dbReference type="SUPFAM" id="SSF82549">
    <property type="entry name" value="DAK1/DegV-like"/>
    <property type="match status" value="1"/>
</dbReference>
<organism evidence="3 4">
    <name type="scientific">Lacticaseibacillus camelliae DSM 22697 = JCM 13995</name>
    <dbReference type="NCBI Taxonomy" id="1423730"/>
    <lineage>
        <taxon>Bacteria</taxon>
        <taxon>Bacillati</taxon>
        <taxon>Bacillota</taxon>
        <taxon>Bacilli</taxon>
        <taxon>Lactobacillales</taxon>
        <taxon>Lactobacillaceae</taxon>
        <taxon>Lacticaseibacillus</taxon>
    </lineage>
</organism>
<evidence type="ECO:0000256" key="2">
    <source>
        <dbReference type="ARBA" id="ARBA00023121"/>
    </source>
</evidence>
<dbReference type="PROSITE" id="PS51482">
    <property type="entry name" value="DEGV"/>
    <property type="match status" value="1"/>
</dbReference>
<dbReference type="NCBIfam" id="TIGR00762">
    <property type="entry name" value="DegV"/>
    <property type="match status" value="1"/>
</dbReference>
<evidence type="ECO:0008006" key="5">
    <source>
        <dbReference type="Google" id="ProtNLM"/>
    </source>
</evidence>
<keyword evidence="4" id="KW-1185">Reference proteome</keyword>
<comment type="caution">
    <text evidence="3">The sequence shown here is derived from an EMBL/GenBank/DDBJ whole genome shotgun (WGS) entry which is preliminary data.</text>
</comment>
<dbReference type="InterPro" id="IPR050270">
    <property type="entry name" value="DegV_domain_contain"/>
</dbReference>
<dbReference type="InterPro" id="IPR003797">
    <property type="entry name" value="DegV"/>
</dbReference>
<dbReference type="Gene3D" id="3.30.1180.10">
    <property type="match status" value="1"/>
</dbReference>
<proteinExistence type="predicted"/>
<dbReference type="PANTHER" id="PTHR33434:SF3">
    <property type="entry name" value="DEGV DOMAIN-CONTAINING PROTEIN YITS"/>
    <property type="match status" value="1"/>
</dbReference>
<dbReference type="Gene3D" id="3.40.50.10440">
    <property type="entry name" value="Dihydroxyacetone kinase, domain 1"/>
    <property type="match status" value="1"/>
</dbReference>
<dbReference type="PANTHER" id="PTHR33434">
    <property type="entry name" value="DEGV DOMAIN-CONTAINING PROTEIN DR_1986-RELATED"/>
    <property type="match status" value="1"/>
</dbReference>
<dbReference type="RefSeq" id="WP_056989786.1">
    <property type="nucleotide sequence ID" value="NZ_AYZJ01000067.1"/>
</dbReference>
<name>A0A0R2EWT9_9LACO</name>
<dbReference type="Gene3D" id="2.20.28.50">
    <property type="entry name" value="degv family protein"/>
    <property type="match status" value="1"/>
</dbReference>
<gene>
    <name evidence="3" type="ORF">FC75_GL000085</name>
</gene>
<protein>
    <recommendedName>
        <fullName evidence="5">DegV family protein</fullName>
    </recommendedName>
</protein>
<dbReference type="GO" id="GO:0008289">
    <property type="term" value="F:lipid binding"/>
    <property type="evidence" value="ECO:0007669"/>
    <property type="project" value="UniProtKB-KW"/>
</dbReference>
<dbReference type="EMBL" id="AYZJ01000067">
    <property type="protein sequence ID" value="KRN20753.1"/>
    <property type="molecule type" value="Genomic_DNA"/>
</dbReference>
<accession>A0A0R2EWT9</accession>
<dbReference type="Pfam" id="PF02645">
    <property type="entry name" value="DegV"/>
    <property type="match status" value="1"/>
</dbReference>
<dbReference type="PATRIC" id="fig|1423730.4.peg.90"/>
<evidence type="ECO:0000313" key="3">
    <source>
        <dbReference type="EMBL" id="KRN20753.1"/>
    </source>
</evidence>
<keyword evidence="2" id="KW-0446">Lipid-binding</keyword>
<dbReference type="InterPro" id="IPR043168">
    <property type="entry name" value="DegV_C"/>
</dbReference>
<evidence type="ECO:0000256" key="1">
    <source>
        <dbReference type="ARBA" id="ARBA00003238"/>
    </source>
</evidence>
<dbReference type="AlphaFoldDB" id="A0A0R2EWT9"/>
<dbReference type="STRING" id="1423730.FC75_GL000085"/>
<reference evidence="3 4" key="1">
    <citation type="journal article" date="2015" name="Genome Announc.">
        <title>Expanding the biotechnology potential of lactobacilli through comparative genomics of 213 strains and associated genera.</title>
        <authorList>
            <person name="Sun Z."/>
            <person name="Harris H.M."/>
            <person name="McCann A."/>
            <person name="Guo C."/>
            <person name="Argimon S."/>
            <person name="Zhang W."/>
            <person name="Yang X."/>
            <person name="Jeffery I.B."/>
            <person name="Cooney J.C."/>
            <person name="Kagawa T.F."/>
            <person name="Liu W."/>
            <person name="Song Y."/>
            <person name="Salvetti E."/>
            <person name="Wrobel A."/>
            <person name="Rasinkangas P."/>
            <person name="Parkhill J."/>
            <person name="Rea M.C."/>
            <person name="O'Sullivan O."/>
            <person name="Ritari J."/>
            <person name="Douillard F.P."/>
            <person name="Paul Ross R."/>
            <person name="Yang R."/>
            <person name="Briner A.E."/>
            <person name="Felis G.E."/>
            <person name="de Vos W.M."/>
            <person name="Barrangou R."/>
            <person name="Klaenhammer T.R."/>
            <person name="Caufield P.W."/>
            <person name="Cui Y."/>
            <person name="Zhang H."/>
            <person name="O'Toole P.W."/>
        </authorList>
    </citation>
    <scope>NUCLEOTIDE SEQUENCE [LARGE SCALE GENOMIC DNA]</scope>
    <source>
        <strain evidence="3 4">DSM 22697</strain>
    </source>
</reference>
<comment type="function">
    <text evidence="1">May bind long-chain fatty acids, such as palmitate, and may play a role in lipid transport or fatty acid metabolism.</text>
</comment>
<evidence type="ECO:0000313" key="4">
    <source>
        <dbReference type="Proteomes" id="UP000050865"/>
    </source>
</evidence>
<dbReference type="Proteomes" id="UP000050865">
    <property type="component" value="Unassembled WGS sequence"/>
</dbReference>
<sequence>MYQLLTDSACDLPRQTLADANVNFVSFHFNVEGQDLTDDMGGSYELKDFFAKIKNGVMPSTSAINVGEYVDFFTPYAKAGTPVAYIAFSSGLSSSFEAATEAKAMVLEKYPEAQIALVDTLAASEGEGRMVLEAIRLQKEGKTLAELVAWFEENRLRLQEWFTVDSLDYLYHGGRVSRTSAALGTLLNIKPIMDVDTLGRLRVDGKVRARKRSLTTLGDKMLAALPSDPQQPILIATSGDYEAANQVRDYILAKAPAANVTVGDIGLTIASHTGFGCVAAFVMGTDKRQ</sequence>